<dbReference type="InParanoid" id="H0XX79"/>
<dbReference type="HOGENOM" id="CLU_013137_3_0_1"/>
<dbReference type="PROSITE" id="PS00518">
    <property type="entry name" value="ZF_RING_1"/>
    <property type="match status" value="1"/>
</dbReference>
<evidence type="ECO:0000259" key="7">
    <source>
        <dbReference type="PROSITE" id="PS50119"/>
    </source>
</evidence>
<dbReference type="InterPro" id="IPR018957">
    <property type="entry name" value="Znf_C3HC4_RING-type"/>
</dbReference>
<reference evidence="9" key="1">
    <citation type="submission" date="2011-03" db="EMBL/GenBank/DDBJ databases">
        <title>Version 3 of the genome sequence of Otolemur garnettii (Bushbaby).</title>
        <authorList>
            <consortium name="The Broad Institute Genome Sequencing Platform"/>
            <person name="Di Palma F."/>
            <person name="Johnson J."/>
            <person name="Lander E.S."/>
            <person name="Lindblad-Toh K."/>
            <person name="Jaffe D.B."/>
            <person name="Gnerre S."/>
            <person name="MacCallum I."/>
            <person name="Przybylski D."/>
            <person name="Ribeiro F.J."/>
            <person name="Burton J.N."/>
            <person name="Walker B.J."/>
            <person name="Sharpe T."/>
            <person name="Hall G."/>
        </authorList>
    </citation>
    <scope>NUCLEOTIDE SEQUENCE [LARGE SCALE GENOMIC DNA]</scope>
</reference>
<accession>H0XX79</accession>
<dbReference type="STRING" id="30611.ENSOGAP00000020722"/>
<dbReference type="PROSITE" id="PS50119">
    <property type="entry name" value="ZF_BBOX"/>
    <property type="match status" value="1"/>
</dbReference>
<feature type="domain" description="RING-type" evidence="6">
    <location>
        <begin position="14"/>
        <end position="57"/>
    </location>
</feature>
<dbReference type="InterPro" id="IPR013083">
    <property type="entry name" value="Znf_RING/FYVE/PHD"/>
</dbReference>
<keyword evidence="9" id="KW-1185">Reference proteome</keyword>
<dbReference type="AlphaFoldDB" id="H0XX79"/>
<evidence type="ECO:0000313" key="9">
    <source>
        <dbReference type="Proteomes" id="UP000005225"/>
    </source>
</evidence>
<dbReference type="OMA" id="CLESPEH"/>
<dbReference type="GO" id="GO:0008270">
    <property type="term" value="F:zinc ion binding"/>
    <property type="evidence" value="ECO:0007669"/>
    <property type="project" value="UniProtKB-KW"/>
</dbReference>
<keyword evidence="4" id="KW-0862">Zinc</keyword>
<dbReference type="GO" id="GO:1900181">
    <property type="term" value="P:negative regulation of protein localization to nucleus"/>
    <property type="evidence" value="ECO:0007669"/>
    <property type="project" value="Ensembl"/>
</dbReference>
<comment type="similarity">
    <text evidence="1">Belongs to the TRIM/RBCC family.</text>
</comment>
<evidence type="ECO:0000256" key="5">
    <source>
        <dbReference type="PROSITE-ProRule" id="PRU00024"/>
    </source>
</evidence>
<dbReference type="Pfam" id="PF00097">
    <property type="entry name" value="zf-C3HC4"/>
    <property type="match status" value="1"/>
</dbReference>
<evidence type="ECO:0000256" key="2">
    <source>
        <dbReference type="ARBA" id="ARBA00022723"/>
    </source>
</evidence>
<evidence type="ECO:0000256" key="1">
    <source>
        <dbReference type="ARBA" id="ARBA00008518"/>
    </source>
</evidence>
<dbReference type="SMART" id="SM00184">
    <property type="entry name" value="RING"/>
    <property type="match status" value="1"/>
</dbReference>
<dbReference type="SUPFAM" id="SSF57845">
    <property type="entry name" value="B-box zinc-binding domain"/>
    <property type="match status" value="1"/>
</dbReference>
<dbReference type="PANTHER" id="PTHR24103">
    <property type="entry name" value="E3 UBIQUITIN-PROTEIN LIGASE TRIM"/>
    <property type="match status" value="1"/>
</dbReference>
<protein>
    <submittedName>
        <fullName evidence="8">Tripartite motif containing 40</fullName>
    </submittedName>
</protein>
<dbReference type="SMART" id="SM00336">
    <property type="entry name" value="BBOX"/>
    <property type="match status" value="1"/>
</dbReference>
<dbReference type="Gene3D" id="3.30.160.60">
    <property type="entry name" value="Classic Zinc Finger"/>
    <property type="match status" value="1"/>
</dbReference>
<dbReference type="GO" id="GO:0045116">
    <property type="term" value="P:protein neddylation"/>
    <property type="evidence" value="ECO:0007669"/>
    <property type="project" value="Ensembl"/>
</dbReference>
<dbReference type="EMBL" id="AAQR03060026">
    <property type="status" value="NOT_ANNOTATED_CDS"/>
    <property type="molecule type" value="Genomic_DNA"/>
</dbReference>
<dbReference type="FunCoup" id="H0XX79">
    <property type="interactions" value="10"/>
</dbReference>
<reference evidence="8" key="3">
    <citation type="submission" date="2025-09" db="UniProtKB">
        <authorList>
            <consortium name="Ensembl"/>
        </authorList>
    </citation>
    <scope>IDENTIFICATION</scope>
</reference>
<evidence type="ECO:0000256" key="3">
    <source>
        <dbReference type="ARBA" id="ARBA00022771"/>
    </source>
</evidence>
<feature type="domain" description="B box-type" evidence="7">
    <location>
        <begin position="66"/>
        <end position="107"/>
    </location>
</feature>
<name>H0XX79_OTOGA</name>
<dbReference type="InterPro" id="IPR001841">
    <property type="entry name" value="Znf_RING"/>
</dbReference>
<evidence type="ECO:0000313" key="8">
    <source>
        <dbReference type="Ensembl" id="ENSOGAP00000020722.1"/>
    </source>
</evidence>
<reference evidence="8" key="2">
    <citation type="submission" date="2025-08" db="UniProtKB">
        <authorList>
            <consortium name="Ensembl"/>
        </authorList>
    </citation>
    <scope>IDENTIFICATION</scope>
</reference>
<dbReference type="InterPro" id="IPR050143">
    <property type="entry name" value="TRIM/RBCC"/>
</dbReference>
<organism evidence="8 9">
    <name type="scientific">Otolemur garnettii</name>
    <name type="common">Small-eared galago</name>
    <name type="synonym">Garnett's greater bushbaby</name>
    <dbReference type="NCBI Taxonomy" id="30611"/>
    <lineage>
        <taxon>Eukaryota</taxon>
        <taxon>Metazoa</taxon>
        <taxon>Chordata</taxon>
        <taxon>Craniata</taxon>
        <taxon>Vertebrata</taxon>
        <taxon>Euteleostomi</taxon>
        <taxon>Mammalia</taxon>
        <taxon>Eutheria</taxon>
        <taxon>Euarchontoglires</taxon>
        <taxon>Primates</taxon>
        <taxon>Strepsirrhini</taxon>
        <taxon>Lorisiformes</taxon>
        <taxon>Galagidae</taxon>
        <taxon>Otolemur</taxon>
    </lineage>
</organism>
<keyword evidence="3 5" id="KW-0863">Zinc-finger</keyword>
<dbReference type="PROSITE" id="PS50089">
    <property type="entry name" value="ZF_RING_2"/>
    <property type="match status" value="1"/>
</dbReference>
<dbReference type="GO" id="GO:0042177">
    <property type="term" value="P:negative regulation of protein catabolic process"/>
    <property type="evidence" value="ECO:0007669"/>
    <property type="project" value="Ensembl"/>
</dbReference>
<proteinExistence type="inferred from homology"/>
<evidence type="ECO:0000256" key="4">
    <source>
        <dbReference type="ARBA" id="ARBA00022833"/>
    </source>
</evidence>
<evidence type="ECO:0000259" key="6">
    <source>
        <dbReference type="PROSITE" id="PS50089"/>
    </source>
</evidence>
<dbReference type="Proteomes" id="UP000005225">
    <property type="component" value="Unassembled WGS sequence"/>
</dbReference>
<dbReference type="GeneTree" id="ENSGT00710000106875"/>
<dbReference type="SUPFAM" id="SSF57850">
    <property type="entry name" value="RING/U-box"/>
    <property type="match status" value="1"/>
</dbReference>
<sequence>MLPLCKETKEAGICPICQECLKEAVSTNCGHLFCRVCLTQHVEKASTSGALCCPVCRKPYSEGVLGKGYICLSHQKRVRMFCEERRLLLCMECLVSPEHKSHRELAIENAISHYKERLNRRSRKLRKDIGELHRLKAQEEEKLQALQFQVDHGNHRLEAELKGEHQLSRQLDALPQQHLDQLEEMSAEVVRILDISRAVAQLSSLVTDLERTAKELDANTLKNASDLLIRSAPEKLEIIYPELEKKVNESLLQPSSTA</sequence>
<dbReference type="GO" id="GO:0008385">
    <property type="term" value="C:IkappaB kinase complex"/>
    <property type="evidence" value="ECO:0007669"/>
    <property type="project" value="Ensembl"/>
</dbReference>
<keyword evidence="2" id="KW-0479">Metal-binding</keyword>
<dbReference type="Pfam" id="PF00643">
    <property type="entry name" value="zf-B_box"/>
    <property type="match status" value="1"/>
</dbReference>
<dbReference type="Gene3D" id="3.30.40.10">
    <property type="entry name" value="Zinc/RING finger domain, C3HC4 (zinc finger)"/>
    <property type="match status" value="1"/>
</dbReference>
<dbReference type="InterPro" id="IPR000315">
    <property type="entry name" value="Znf_B-box"/>
</dbReference>
<dbReference type="CDD" id="cd16583">
    <property type="entry name" value="RING-HC_TRIM40-C-V"/>
    <property type="match status" value="1"/>
</dbReference>
<dbReference type="eggNOG" id="KOG2177">
    <property type="taxonomic scope" value="Eukaryota"/>
</dbReference>
<dbReference type="InterPro" id="IPR017907">
    <property type="entry name" value="Znf_RING_CS"/>
</dbReference>
<dbReference type="Ensembl" id="ENSOGAT00000032228.1">
    <property type="protein sequence ID" value="ENSOGAP00000020722.1"/>
    <property type="gene ID" value="ENSOGAG00000030532.1"/>
</dbReference>